<dbReference type="PANTHER" id="PTHR48225">
    <property type="entry name" value="HORMA DOMAIN-CONTAINING PROTEIN 1"/>
    <property type="match status" value="1"/>
</dbReference>
<dbReference type="eggNOG" id="KOG1844">
    <property type="taxonomic scope" value="Eukaryota"/>
</dbReference>
<protein>
    <recommendedName>
        <fullName evidence="7">HORMA domain-containing protein</fullName>
    </recommendedName>
</protein>
<evidence type="ECO:0000256" key="2">
    <source>
        <dbReference type="ARBA" id="ARBA00004286"/>
    </source>
</evidence>
<dbReference type="InterPro" id="IPR051294">
    <property type="entry name" value="HORMA_MeioticProgression"/>
</dbReference>
<dbReference type="InterPro" id="IPR003511">
    <property type="entry name" value="HORMA_dom"/>
</dbReference>
<dbReference type="PhylomeDB" id="A7RLI6"/>
<keyword evidence="4" id="KW-0539">Nucleus</keyword>
<dbReference type="Proteomes" id="UP000001593">
    <property type="component" value="Unassembled WGS sequence"/>
</dbReference>
<dbReference type="SUPFAM" id="SSF57903">
    <property type="entry name" value="FYVE/PHD zinc finger"/>
    <property type="match status" value="1"/>
</dbReference>
<evidence type="ECO:0000256" key="6">
    <source>
        <dbReference type="SAM" id="MobiDB-lite"/>
    </source>
</evidence>
<reference evidence="8 9" key="1">
    <citation type="journal article" date="2007" name="Science">
        <title>Sea anemone genome reveals ancestral eumetazoan gene repertoire and genomic organization.</title>
        <authorList>
            <person name="Putnam N.H."/>
            <person name="Srivastava M."/>
            <person name="Hellsten U."/>
            <person name="Dirks B."/>
            <person name="Chapman J."/>
            <person name="Salamov A."/>
            <person name="Terry A."/>
            <person name="Shapiro H."/>
            <person name="Lindquist E."/>
            <person name="Kapitonov V.V."/>
            <person name="Jurka J."/>
            <person name="Genikhovich G."/>
            <person name="Grigoriev I.V."/>
            <person name="Lucas S.M."/>
            <person name="Steele R.E."/>
            <person name="Finnerty J.R."/>
            <person name="Technau U."/>
            <person name="Martindale M.Q."/>
            <person name="Rokhsar D.S."/>
        </authorList>
    </citation>
    <scope>NUCLEOTIDE SEQUENCE [LARGE SCALE GENOMIC DNA]</scope>
    <source>
        <strain evidence="9">CH2 X CH6</strain>
    </source>
</reference>
<dbReference type="PANTHER" id="PTHR48225:SF7">
    <property type="entry name" value="MEIOSIS-SPECIFIC PROTEIN HOP1"/>
    <property type="match status" value="1"/>
</dbReference>
<dbReference type="InterPro" id="IPR013083">
    <property type="entry name" value="Znf_RING/FYVE/PHD"/>
</dbReference>
<keyword evidence="9" id="KW-1185">Reference proteome</keyword>
<dbReference type="SUPFAM" id="SSF56019">
    <property type="entry name" value="The spindle assembly checkpoint protein mad2"/>
    <property type="match status" value="1"/>
</dbReference>
<feature type="region of interest" description="Disordered" evidence="6">
    <location>
        <begin position="429"/>
        <end position="501"/>
    </location>
</feature>
<dbReference type="InParanoid" id="A7RLI6"/>
<organism evidence="8 9">
    <name type="scientific">Nematostella vectensis</name>
    <name type="common">Starlet sea anemone</name>
    <dbReference type="NCBI Taxonomy" id="45351"/>
    <lineage>
        <taxon>Eukaryota</taxon>
        <taxon>Metazoa</taxon>
        <taxon>Cnidaria</taxon>
        <taxon>Anthozoa</taxon>
        <taxon>Hexacorallia</taxon>
        <taxon>Actiniaria</taxon>
        <taxon>Edwardsiidae</taxon>
        <taxon>Nematostella</taxon>
    </lineage>
</organism>
<feature type="region of interest" description="Disordered" evidence="6">
    <location>
        <begin position="514"/>
        <end position="534"/>
    </location>
</feature>
<dbReference type="Gene3D" id="3.30.900.10">
    <property type="entry name" value="HORMA domain"/>
    <property type="match status" value="1"/>
</dbReference>
<dbReference type="Gene3D" id="3.30.40.10">
    <property type="entry name" value="Zinc/RING finger domain, C3HC4 (zinc finger)"/>
    <property type="match status" value="1"/>
</dbReference>
<accession>A7RLI6</accession>
<gene>
    <name evidence="8" type="ORF">NEMVEDRAFT_v1g198861</name>
</gene>
<dbReference type="eggNOG" id="KOG4652">
    <property type="taxonomic scope" value="Eukaryota"/>
</dbReference>
<dbReference type="PROSITE" id="PS50815">
    <property type="entry name" value="HORMA"/>
    <property type="match status" value="1"/>
</dbReference>
<feature type="domain" description="HORMA" evidence="7">
    <location>
        <begin position="28"/>
        <end position="255"/>
    </location>
</feature>
<keyword evidence="5" id="KW-0469">Meiosis</keyword>
<dbReference type="InterPro" id="IPR011011">
    <property type="entry name" value="Znf_FYVE_PHD"/>
</dbReference>
<feature type="region of interest" description="Disordered" evidence="6">
    <location>
        <begin position="151"/>
        <end position="273"/>
    </location>
</feature>
<evidence type="ECO:0000259" key="7">
    <source>
        <dbReference type="PROSITE" id="PS50815"/>
    </source>
</evidence>
<dbReference type="AlphaFoldDB" id="A7RLI6"/>
<feature type="compositionally biased region" description="Basic and acidic residues" evidence="6">
    <location>
        <begin position="471"/>
        <end position="484"/>
    </location>
</feature>
<dbReference type="EMBL" id="DS469518">
    <property type="protein sequence ID" value="EDO47610.1"/>
    <property type="molecule type" value="Genomic_DNA"/>
</dbReference>
<proteinExistence type="predicted"/>
<evidence type="ECO:0000256" key="5">
    <source>
        <dbReference type="ARBA" id="ARBA00023254"/>
    </source>
</evidence>
<dbReference type="GO" id="GO:0005634">
    <property type="term" value="C:nucleus"/>
    <property type="evidence" value="ECO:0007669"/>
    <property type="project" value="UniProtKB-SubCell"/>
</dbReference>
<dbReference type="Pfam" id="PF20826">
    <property type="entry name" value="PHD_5"/>
    <property type="match status" value="1"/>
</dbReference>
<feature type="compositionally biased region" description="Acidic residues" evidence="6">
    <location>
        <begin position="173"/>
        <end position="182"/>
    </location>
</feature>
<evidence type="ECO:0000256" key="3">
    <source>
        <dbReference type="ARBA" id="ARBA00022454"/>
    </source>
</evidence>
<dbReference type="GO" id="GO:0051321">
    <property type="term" value="P:meiotic cell cycle"/>
    <property type="evidence" value="ECO:0007669"/>
    <property type="project" value="UniProtKB-KW"/>
</dbReference>
<dbReference type="InterPro" id="IPR036570">
    <property type="entry name" value="HORMA_dom_sf"/>
</dbReference>
<evidence type="ECO:0000313" key="9">
    <source>
        <dbReference type="Proteomes" id="UP000001593"/>
    </source>
</evidence>
<dbReference type="GO" id="GO:0005694">
    <property type="term" value="C:chromosome"/>
    <property type="evidence" value="ECO:0007669"/>
    <property type="project" value="UniProtKB-SubCell"/>
</dbReference>
<dbReference type="STRING" id="45351.A7RLI6"/>
<feature type="compositionally biased region" description="Polar residues" evidence="6">
    <location>
        <begin position="435"/>
        <end position="453"/>
    </location>
</feature>
<keyword evidence="3" id="KW-0158">Chromosome</keyword>
<dbReference type="Pfam" id="PF02301">
    <property type="entry name" value="HORMA"/>
    <property type="match status" value="1"/>
</dbReference>
<dbReference type="OMA" id="CAICKYW"/>
<evidence type="ECO:0000256" key="4">
    <source>
        <dbReference type="ARBA" id="ARBA00023242"/>
    </source>
</evidence>
<evidence type="ECO:0000313" key="8">
    <source>
        <dbReference type="EMBL" id="EDO47610.1"/>
    </source>
</evidence>
<feature type="compositionally biased region" description="Polar residues" evidence="6">
    <location>
        <begin position="258"/>
        <end position="268"/>
    </location>
</feature>
<feature type="compositionally biased region" description="Basic and acidic residues" evidence="6">
    <location>
        <begin position="196"/>
        <end position="207"/>
    </location>
</feature>
<name>A7RLI6_NEMVE</name>
<sequence>MATAQMVRNESKTVSWSSIFPPEQVTEQQSVLFVKKLLAVAVSSVSYLRAIFPEHAFGDRRLEDLNLKILKDDSACPGACQVIQWIKGCFDALDKKYLRMIVIGIYADADDPDTIIESYTFKNNHHLDTDPDITSRVKLRIKTELHQFELKEDDEEDDTTGVNAGGLIRNNADVDEGMEEDSQMPLDHTDNTPVTHSREFEAVDDHTPPTTPTETTRKSAKRQSDSQQVVPDGMECDKVPIESPNTPGLRGSAGGVSTRASSQPSGETPNIEEDMQKTDDTVSCACGYNEDDGLMIMCGICKFWEHAVCYGILQEEQAPDFHVCAKCCRKPGQPQCTDALLGELGSVELQAAALWRRALLACSEMSRILPTTMSRRLGVEMTVAHGLVNKLEKEGFVRSAAKGKRLGKIVNKTMLKEEELKEYIKKPKVSDKHLSNTQSQNTGTRQTAQSIDSITEKASMMDVSGRRRTKRNTDADEKDTDSPTKQKKKGGKRAISALDKTKEFDISDSQEAFQDCDAPARKRKSSISTKAILV</sequence>
<evidence type="ECO:0000256" key="1">
    <source>
        <dbReference type="ARBA" id="ARBA00004123"/>
    </source>
</evidence>
<comment type="subcellular location">
    <subcellularLocation>
        <location evidence="2">Chromosome</location>
    </subcellularLocation>
    <subcellularLocation>
        <location evidence="1">Nucleus</location>
    </subcellularLocation>
</comment>
<dbReference type="HOGENOM" id="CLU_510303_0_0_1"/>